<dbReference type="AlphaFoldDB" id="A0A8J2PDP2"/>
<proteinExistence type="predicted"/>
<sequence>MSGLVTILAIFCLTISPSISRPLNLVAVKGLLSHDQILA</sequence>
<evidence type="ECO:0000256" key="1">
    <source>
        <dbReference type="SAM" id="SignalP"/>
    </source>
</evidence>
<evidence type="ECO:0000313" key="3">
    <source>
        <dbReference type="Proteomes" id="UP000708208"/>
    </source>
</evidence>
<comment type="caution">
    <text evidence="2">The sequence shown here is derived from an EMBL/GenBank/DDBJ whole genome shotgun (WGS) entry which is preliminary data.</text>
</comment>
<feature type="chain" id="PRO_5035169540" evidence="1">
    <location>
        <begin position="21"/>
        <end position="39"/>
    </location>
</feature>
<dbReference type="EMBL" id="CAJVCH010403315">
    <property type="protein sequence ID" value="CAG7817783.1"/>
    <property type="molecule type" value="Genomic_DNA"/>
</dbReference>
<gene>
    <name evidence="2" type="ORF">AFUS01_LOCUS28329</name>
</gene>
<accession>A0A8J2PDP2</accession>
<evidence type="ECO:0000313" key="2">
    <source>
        <dbReference type="EMBL" id="CAG7817783.1"/>
    </source>
</evidence>
<keyword evidence="1" id="KW-0732">Signal</keyword>
<protein>
    <submittedName>
        <fullName evidence="2">Uncharacterized protein</fullName>
    </submittedName>
</protein>
<feature type="signal peptide" evidence="1">
    <location>
        <begin position="1"/>
        <end position="20"/>
    </location>
</feature>
<name>A0A8J2PDP2_9HEXA</name>
<organism evidence="2 3">
    <name type="scientific">Allacma fusca</name>
    <dbReference type="NCBI Taxonomy" id="39272"/>
    <lineage>
        <taxon>Eukaryota</taxon>
        <taxon>Metazoa</taxon>
        <taxon>Ecdysozoa</taxon>
        <taxon>Arthropoda</taxon>
        <taxon>Hexapoda</taxon>
        <taxon>Collembola</taxon>
        <taxon>Symphypleona</taxon>
        <taxon>Sminthuridae</taxon>
        <taxon>Allacma</taxon>
    </lineage>
</organism>
<reference evidence="2" key="1">
    <citation type="submission" date="2021-06" db="EMBL/GenBank/DDBJ databases">
        <authorList>
            <person name="Hodson N. C."/>
            <person name="Mongue J. A."/>
            <person name="Jaron S. K."/>
        </authorList>
    </citation>
    <scope>NUCLEOTIDE SEQUENCE</scope>
</reference>
<feature type="non-terminal residue" evidence="2">
    <location>
        <position position="1"/>
    </location>
</feature>
<keyword evidence="3" id="KW-1185">Reference proteome</keyword>
<dbReference type="Proteomes" id="UP000708208">
    <property type="component" value="Unassembled WGS sequence"/>
</dbReference>